<evidence type="ECO:0000313" key="2">
    <source>
        <dbReference type="Proteomes" id="UP000886595"/>
    </source>
</evidence>
<gene>
    <name evidence="1" type="ORF">Bca52824_035425</name>
</gene>
<dbReference type="OrthoDB" id="914072at2759"/>
<sequence>MAIADDTAEGTFVWVDGVMMKLHNLKASEAVQMLAEYGVNSEDSKIQKESRTLSSVTCIVDELGHVPVDDMDDNVIGTAREKTDGASSKVVKKARVFKSYY</sequence>
<accession>A0A8X7S476</accession>
<keyword evidence="2" id="KW-1185">Reference proteome</keyword>
<dbReference type="EMBL" id="JAAMPC010000008">
    <property type="protein sequence ID" value="KAG2298953.1"/>
    <property type="molecule type" value="Genomic_DNA"/>
</dbReference>
<dbReference type="AlphaFoldDB" id="A0A8X7S476"/>
<comment type="caution">
    <text evidence="1">The sequence shown here is derived from an EMBL/GenBank/DDBJ whole genome shotgun (WGS) entry which is preliminary data.</text>
</comment>
<protein>
    <submittedName>
        <fullName evidence="1">Uncharacterized protein</fullName>
    </submittedName>
</protein>
<dbReference type="Proteomes" id="UP000886595">
    <property type="component" value="Unassembled WGS sequence"/>
</dbReference>
<name>A0A8X7S476_BRACI</name>
<evidence type="ECO:0000313" key="1">
    <source>
        <dbReference type="EMBL" id="KAG2298953.1"/>
    </source>
</evidence>
<proteinExistence type="predicted"/>
<reference evidence="1 2" key="1">
    <citation type="submission" date="2020-02" db="EMBL/GenBank/DDBJ databases">
        <authorList>
            <person name="Ma Q."/>
            <person name="Huang Y."/>
            <person name="Song X."/>
            <person name="Pei D."/>
        </authorList>
    </citation>
    <scope>NUCLEOTIDE SEQUENCE [LARGE SCALE GENOMIC DNA]</scope>
    <source>
        <strain evidence="1">Sxm20200214</strain>
        <tissue evidence="1">Leaf</tissue>
    </source>
</reference>
<organism evidence="1 2">
    <name type="scientific">Brassica carinata</name>
    <name type="common">Ethiopian mustard</name>
    <name type="synonym">Abyssinian cabbage</name>
    <dbReference type="NCBI Taxonomy" id="52824"/>
    <lineage>
        <taxon>Eukaryota</taxon>
        <taxon>Viridiplantae</taxon>
        <taxon>Streptophyta</taxon>
        <taxon>Embryophyta</taxon>
        <taxon>Tracheophyta</taxon>
        <taxon>Spermatophyta</taxon>
        <taxon>Magnoliopsida</taxon>
        <taxon>eudicotyledons</taxon>
        <taxon>Gunneridae</taxon>
        <taxon>Pentapetalae</taxon>
        <taxon>rosids</taxon>
        <taxon>malvids</taxon>
        <taxon>Brassicales</taxon>
        <taxon>Brassicaceae</taxon>
        <taxon>Brassiceae</taxon>
        <taxon>Brassica</taxon>
    </lineage>
</organism>